<dbReference type="PROSITE" id="PS50005">
    <property type="entry name" value="TPR"/>
    <property type="match status" value="1"/>
</dbReference>
<evidence type="ECO:0000256" key="2">
    <source>
        <dbReference type="SAM" id="SignalP"/>
    </source>
</evidence>
<feature type="chain" id="PRO_5045180887" evidence="2">
    <location>
        <begin position="40"/>
        <end position="326"/>
    </location>
</feature>
<reference evidence="4" key="1">
    <citation type="journal article" date="2019" name="Int. J. Syst. Evol. Microbiol.">
        <title>The Global Catalogue of Microorganisms (GCM) 10K type strain sequencing project: providing services to taxonomists for standard genome sequencing and annotation.</title>
        <authorList>
            <consortium name="The Broad Institute Genomics Platform"/>
            <consortium name="The Broad Institute Genome Sequencing Center for Infectious Disease"/>
            <person name="Wu L."/>
            <person name="Ma J."/>
        </authorList>
    </citation>
    <scope>NUCLEOTIDE SEQUENCE [LARGE SCALE GENOMIC DNA]</scope>
    <source>
        <strain evidence="4">DT28</strain>
    </source>
</reference>
<organism evidence="3 4">
    <name type="scientific">Rheinheimera marina</name>
    <dbReference type="NCBI Taxonomy" id="1774958"/>
    <lineage>
        <taxon>Bacteria</taxon>
        <taxon>Pseudomonadati</taxon>
        <taxon>Pseudomonadota</taxon>
        <taxon>Gammaproteobacteria</taxon>
        <taxon>Chromatiales</taxon>
        <taxon>Chromatiaceae</taxon>
        <taxon>Rheinheimera</taxon>
    </lineage>
</organism>
<evidence type="ECO:0000313" key="3">
    <source>
        <dbReference type="EMBL" id="MFC4654083.1"/>
    </source>
</evidence>
<comment type="caution">
    <text evidence="3">The sequence shown here is derived from an EMBL/GenBank/DDBJ whole genome shotgun (WGS) entry which is preliminary data.</text>
</comment>
<evidence type="ECO:0000313" key="4">
    <source>
        <dbReference type="Proteomes" id="UP001595962"/>
    </source>
</evidence>
<dbReference type="Proteomes" id="UP001595962">
    <property type="component" value="Unassembled WGS sequence"/>
</dbReference>
<evidence type="ECO:0000256" key="1">
    <source>
        <dbReference type="PROSITE-ProRule" id="PRU00339"/>
    </source>
</evidence>
<gene>
    <name evidence="3" type="ORF">ACFO3I_03480</name>
</gene>
<keyword evidence="2" id="KW-0732">Signal</keyword>
<keyword evidence="4" id="KW-1185">Reference proteome</keyword>
<feature type="signal peptide" evidence="2">
    <location>
        <begin position="1"/>
        <end position="39"/>
    </location>
</feature>
<dbReference type="InterPro" id="IPR019734">
    <property type="entry name" value="TPR_rpt"/>
</dbReference>
<dbReference type="Gene3D" id="1.25.40.10">
    <property type="entry name" value="Tetratricopeptide repeat domain"/>
    <property type="match status" value="1"/>
</dbReference>
<feature type="repeat" description="TPR" evidence="1">
    <location>
        <begin position="235"/>
        <end position="268"/>
    </location>
</feature>
<proteinExistence type="predicted"/>
<dbReference type="SMART" id="SM00028">
    <property type="entry name" value="TPR"/>
    <property type="match status" value="2"/>
</dbReference>
<accession>A0ABV9JJ60</accession>
<dbReference type="RefSeq" id="WP_377331786.1">
    <property type="nucleotide sequence ID" value="NZ_JBHSGB010000004.1"/>
</dbReference>
<dbReference type="SUPFAM" id="SSF48452">
    <property type="entry name" value="TPR-like"/>
    <property type="match status" value="1"/>
</dbReference>
<dbReference type="InterPro" id="IPR011990">
    <property type="entry name" value="TPR-like_helical_dom_sf"/>
</dbReference>
<dbReference type="Pfam" id="PF13424">
    <property type="entry name" value="TPR_12"/>
    <property type="match status" value="1"/>
</dbReference>
<keyword evidence="1" id="KW-0802">TPR repeat</keyword>
<sequence>MMLTALIVEWAASGLMSYRLKYKRLLLCAVALCAGSVSASEHLSDHELFCQTQPQVPCEEFIRQHLAQAEPHSADWFKVKTYQLDYLFDKQQFKALFDETSALLQLQSLPQSIEVQVYFYHAKALIAFGRKNEALIFADKATQILEQIYQVFGDPLRMVELANLHYSMGQIAQAKRLLLLAESQFLRSKDPVFLFELNSNKALLSDIAGNYAESASFRKTALDAIAPLQHNGKNIVAYGNLGRTYQLLGDYPQAVYYYTESLKFMQPEQDAHNLALYQLKIAELYSQLNQLQPATEWLAKVEFAQLPVNRRNLYLQVESWCQQHTK</sequence>
<name>A0ABV9JJ60_9GAMM</name>
<dbReference type="EMBL" id="JBHSGB010000004">
    <property type="protein sequence ID" value="MFC4654083.1"/>
    <property type="molecule type" value="Genomic_DNA"/>
</dbReference>
<protein>
    <submittedName>
        <fullName evidence="3">Tetratricopeptide repeat protein</fullName>
    </submittedName>
</protein>